<feature type="compositionally biased region" description="Low complexity" evidence="2">
    <location>
        <begin position="296"/>
        <end position="308"/>
    </location>
</feature>
<keyword evidence="1" id="KW-0175">Coiled coil</keyword>
<gene>
    <name evidence="6" type="ORF">B4915_13745</name>
</gene>
<feature type="coiled-coil region" evidence="1">
    <location>
        <begin position="153"/>
        <end position="217"/>
    </location>
</feature>
<feature type="compositionally biased region" description="Pro residues" evidence="2">
    <location>
        <begin position="309"/>
        <end position="321"/>
    </location>
</feature>
<evidence type="ECO:0000256" key="4">
    <source>
        <dbReference type="SAM" id="SignalP"/>
    </source>
</evidence>
<evidence type="ECO:0000313" key="7">
    <source>
        <dbReference type="Proteomes" id="UP000238650"/>
    </source>
</evidence>
<keyword evidence="4" id="KW-0732">Signal</keyword>
<dbReference type="EMBL" id="MWZD01000024">
    <property type="protein sequence ID" value="PRI09985.1"/>
    <property type="molecule type" value="Genomic_DNA"/>
</dbReference>
<dbReference type="InterPro" id="IPR025645">
    <property type="entry name" value="DUF4349"/>
</dbReference>
<name>A0A2S9QK75_9MICO</name>
<evidence type="ECO:0000259" key="5">
    <source>
        <dbReference type="Pfam" id="PF14257"/>
    </source>
</evidence>
<feature type="chain" id="PRO_5015392906" description="DUF4349 domain-containing protein" evidence="4">
    <location>
        <begin position="25"/>
        <end position="339"/>
    </location>
</feature>
<feature type="signal peptide" evidence="4">
    <location>
        <begin position="1"/>
        <end position="24"/>
    </location>
</feature>
<reference evidence="6 7" key="1">
    <citation type="journal article" date="2017" name="New Microbes New Infect">
        <title>Genome sequence of 'Leucobacter massiliensis' sp. nov. isolated from human pharynx after travel to the 2014 Hajj.</title>
        <authorList>
            <person name="Leangapichart T."/>
            <person name="Gautret P."/>
            <person name="Nguyen T.T."/>
            <person name="Armstrong N."/>
            <person name="Rolain J.M."/>
        </authorList>
    </citation>
    <scope>NUCLEOTIDE SEQUENCE [LARGE SCALE GENOMIC DNA]</scope>
    <source>
        <strain evidence="6 7">122RC15</strain>
    </source>
</reference>
<dbReference type="Proteomes" id="UP000238650">
    <property type="component" value="Unassembled WGS sequence"/>
</dbReference>
<accession>A0A2S9QK75</accession>
<keyword evidence="7" id="KW-1185">Reference proteome</keyword>
<sequence>MRSRSRIPLLLAAALLLVPLSACAALPGGGGDSAGSGALPSRELPGGEMAAEDSAASGIAEGLAPTAEGRAERSVIRTAQLSIEVADPEAAAEDVAGIAEASGGTVESQNVSRAGEQGGTSAELTLRVPADRLDEVFDAVKEVGQVIDQSRSASDVTEQHVDLQARVAALEESVERLQQLMAGADTTSELIEAETALAQRQQELDGLRAQLQSLEGQVDEATVWVSLSTRSALPGGGPANFWEGLLAGFDSLGVAGAGALVLLGVLLPWLVLAGLVAAAVVFIVRASKRRRARAAQAVVPTASGSAPAVPAPESPEHPVSPEPGASPENPGGPESPGRS</sequence>
<feature type="compositionally biased region" description="Low complexity" evidence="2">
    <location>
        <begin position="322"/>
        <end position="339"/>
    </location>
</feature>
<proteinExistence type="predicted"/>
<feature type="region of interest" description="Disordered" evidence="2">
    <location>
        <begin position="296"/>
        <end position="339"/>
    </location>
</feature>
<evidence type="ECO:0000313" key="6">
    <source>
        <dbReference type="EMBL" id="PRI09985.1"/>
    </source>
</evidence>
<keyword evidence="3" id="KW-0812">Transmembrane</keyword>
<keyword evidence="3" id="KW-0472">Membrane</keyword>
<comment type="caution">
    <text evidence="6">The sequence shown here is derived from an EMBL/GenBank/DDBJ whole genome shotgun (WGS) entry which is preliminary data.</text>
</comment>
<keyword evidence="3" id="KW-1133">Transmembrane helix</keyword>
<protein>
    <recommendedName>
        <fullName evidence="5">DUF4349 domain-containing protein</fullName>
    </recommendedName>
</protein>
<feature type="domain" description="DUF4349" evidence="5">
    <location>
        <begin position="73"/>
        <end position="280"/>
    </location>
</feature>
<dbReference type="AlphaFoldDB" id="A0A2S9QK75"/>
<feature type="transmembrane region" description="Helical" evidence="3">
    <location>
        <begin position="259"/>
        <end position="284"/>
    </location>
</feature>
<dbReference type="RefSeq" id="WP_105806403.1">
    <property type="nucleotide sequence ID" value="NZ_MWZD01000024.1"/>
</dbReference>
<evidence type="ECO:0000256" key="2">
    <source>
        <dbReference type="SAM" id="MobiDB-lite"/>
    </source>
</evidence>
<feature type="region of interest" description="Disordered" evidence="2">
    <location>
        <begin position="29"/>
        <end position="55"/>
    </location>
</feature>
<evidence type="ECO:0000256" key="3">
    <source>
        <dbReference type="SAM" id="Phobius"/>
    </source>
</evidence>
<organism evidence="6 7">
    <name type="scientific">Leucobacter massiliensis</name>
    <dbReference type="NCBI Taxonomy" id="1686285"/>
    <lineage>
        <taxon>Bacteria</taxon>
        <taxon>Bacillati</taxon>
        <taxon>Actinomycetota</taxon>
        <taxon>Actinomycetes</taxon>
        <taxon>Micrococcales</taxon>
        <taxon>Microbacteriaceae</taxon>
        <taxon>Leucobacter</taxon>
    </lineage>
</organism>
<dbReference type="Pfam" id="PF14257">
    <property type="entry name" value="DUF4349"/>
    <property type="match status" value="1"/>
</dbReference>
<dbReference type="OrthoDB" id="186919at2"/>
<evidence type="ECO:0000256" key="1">
    <source>
        <dbReference type="SAM" id="Coils"/>
    </source>
</evidence>